<proteinExistence type="predicted"/>
<sequence>MRGAFKVADLLPVIGYIFRAETFTRIKACAQAALPTNFADPAATHFEQTRGIGAGIAGQIHHQRADQLWLELFEHLRRDQAFGHARATRWRDRVDHDVVLAPFNGERAGQAVQTELGHAVVGLAEVAVNARSRCSEDYPAIALLAHIRPGGAGYFISTLDMDLVDKIPVGVFHLVKGLVAQDTGIVDHHINASKLSNGVGDNLVTVGHRVMVGNRSTARRADFLDNLVRRRCIGAFAMRAAAQVVNHNLGAMFGEQQCVCPTQAAAGACNDDYLILKTNRCAHDNTPGQFRQCDEFHSAGGNSQQSRPPLNSAR</sequence>
<name>A0A653E663_9PSED</name>
<dbReference type="AlphaFoldDB" id="A0A653E663"/>
<dbReference type="EMBL" id="LR215729">
    <property type="protein sequence ID" value="VEV97516.1"/>
    <property type="molecule type" value="Genomic_DNA"/>
</dbReference>
<gene>
    <name evidence="1" type="ORF">PMYSY11_2471</name>
</gene>
<protein>
    <submittedName>
        <fullName evidence="1">Uncharacterized protein</fullName>
    </submittedName>
</protein>
<accession>A0A653E663</accession>
<evidence type="ECO:0000313" key="1">
    <source>
        <dbReference type="EMBL" id="VEV97516.1"/>
    </source>
</evidence>
<organism evidence="1">
    <name type="scientific">Pseudomonas marincola</name>
    <dbReference type="NCBI Taxonomy" id="437900"/>
    <lineage>
        <taxon>Bacteria</taxon>
        <taxon>Pseudomonadati</taxon>
        <taxon>Pseudomonadota</taxon>
        <taxon>Gammaproteobacteria</taxon>
        <taxon>Pseudomonadales</taxon>
        <taxon>Pseudomonadaceae</taxon>
        <taxon>Pseudomonas</taxon>
    </lineage>
</organism>
<reference evidence="1" key="1">
    <citation type="submission" date="2019-02" db="EMBL/GenBank/DDBJ databases">
        <authorList>
            <consortium name="Genoscope - CEA"/>
            <person name="William W."/>
        </authorList>
    </citation>
    <scope>NUCLEOTIDE SEQUENCE [LARGE SCALE GENOMIC DNA]</scope>
    <source>
        <strain evidence="1">YSy11</strain>
    </source>
</reference>